<evidence type="ECO:0008006" key="3">
    <source>
        <dbReference type="Google" id="ProtNLM"/>
    </source>
</evidence>
<proteinExistence type="predicted"/>
<organism evidence="1 2">
    <name type="scientific">Roseofilum reptotaenium AO1-A</name>
    <dbReference type="NCBI Taxonomy" id="1925591"/>
    <lineage>
        <taxon>Bacteria</taxon>
        <taxon>Bacillati</taxon>
        <taxon>Cyanobacteriota</taxon>
        <taxon>Cyanophyceae</taxon>
        <taxon>Desertifilales</taxon>
        <taxon>Desertifilaceae</taxon>
        <taxon>Roseofilum</taxon>
    </lineage>
</organism>
<dbReference type="InterPro" id="IPR029045">
    <property type="entry name" value="ClpP/crotonase-like_dom_sf"/>
</dbReference>
<evidence type="ECO:0000313" key="2">
    <source>
        <dbReference type="Proteomes" id="UP000183940"/>
    </source>
</evidence>
<gene>
    <name evidence="1" type="ORF">BI308_15145</name>
</gene>
<dbReference type="GO" id="GO:0003824">
    <property type="term" value="F:catalytic activity"/>
    <property type="evidence" value="ECO:0007669"/>
    <property type="project" value="UniProtKB-ARBA"/>
</dbReference>
<dbReference type="PANTHER" id="PTHR11941">
    <property type="entry name" value="ENOYL-COA HYDRATASE-RELATED"/>
    <property type="match status" value="1"/>
</dbReference>
<protein>
    <recommendedName>
        <fullName evidence="3">Enoyl-CoA hydratase</fullName>
    </recommendedName>
</protein>
<dbReference type="EMBL" id="MLAW01000026">
    <property type="protein sequence ID" value="OJJ24766.1"/>
    <property type="molecule type" value="Genomic_DNA"/>
</dbReference>
<dbReference type="PANTHER" id="PTHR11941:SF54">
    <property type="entry name" value="ENOYL-COA HYDRATASE, MITOCHONDRIAL"/>
    <property type="match status" value="1"/>
</dbReference>
<evidence type="ECO:0000313" key="1">
    <source>
        <dbReference type="EMBL" id="OJJ24766.1"/>
    </source>
</evidence>
<comment type="caution">
    <text evidence="1">The sequence shown here is derived from an EMBL/GenBank/DDBJ whole genome shotgun (WGS) entry which is preliminary data.</text>
</comment>
<dbReference type="Gene3D" id="3.90.226.10">
    <property type="entry name" value="2-enoyl-CoA Hydratase, Chain A, domain 1"/>
    <property type="match status" value="1"/>
</dbReference>
<dbReference type="Pfam" id="PF00378">
    <property type="entry name" value="ECH_1"/>
    <property type="match status" value="1"/>
</dbReference>
<dbReference type="Proteomes" id="UP000183940">
    <property type="component" value="Unassembled WGS sequence"/>
</dbReference>
<reference evidence="1" key="1">
    <citation type="submission" date="2016-10" db="EMBL/GenBank/DDBJ databases">
        <title>CRISPR-Cas defence system in Roseofilum reptotaenium: evidence of a bacteriophage-cyanobacterium arms race in the coral black band disease.</title>
        <authorList>
            <person name="Buerger P."/>
            <person name="Wood-Charlson E.M."/>
            <person name="Weynberg K.D."/>
            <person name="Willis B."/>
            <person name="Van Oppen M.J."/>
        </authorList>
    </citation>
    <scope>NUCLEOTIDE SEQUENCE [LARGE SCALE GENOMIC DNA]</scope>
    <source>
        <strain evidence="1">AO1-A</strain>
    </source>
</reference>
<sequence length="233" mass="26114">MTQYTTLKLTKLETIAHINLQWSDPSQLNAVCLSELIVLMNDLEDDETCQLIIFWGLNTQQSQIAIPPAFDDCSKWEKVLRRLEGFAGASIAAIDGYCTRFYFQLALACDYRVSTARSLFQMPEVKEGYLPGMGVFRLAKYTGIGVARRLLFTGAQFSVEEAIALGIVDLACETTALEQTIEEVQQALMPIHPQVLQNTRRLLNESFATSYEDAIGHYLAVQDLCLSQLSDRT</sequence>
<keyword evidence="2" id="KW-1185">Reference proteome</keyword>
<accession>A0A1L9QQ70</accession>
<dbReference type="SUPFAM" id="SSF52096">
    <property type="entry name" value="ClpP/crotonase"/>
    <property type="match status" value="1"/>
</dbReference>
<dbReference type="AlphaFoldDB" id="A0A1L9QQ70"/>
<name>A0A1L9QQ70_9CYAN</name>
<dbReference type="CDD" id="cd06558">
    <property type="entry name" value="crotonase-like"/>
    <property type="match status" value="1"/>
</dbReference>
<dbReference type="STRING" id="1925591.BI308_15145"/>
<dbReference type="InterPro" id="IPR001753">
    <property type="entry name" value="Enoyl-CoA_hydra/iso"/>
</dbReference>
<dbReference type="GO" id="GO:0006635">
    <property type="term" value="P:fatty acid beta-oxidation"/>
    <property type="evidence" value="ECO:0007669"/>
    <property type="project" value="TreeGrafter"/>
</dbReference>